<accession>A0ACC0A3K6</accession>
<keyword evidence="2" id="KW-1185">Reference proteome</keyword>
<name>A0ACC0A3K6_CATRO</name>
<evidence type="ECO:0000313" key="2">
    <source>
        <dbReference type="Proteomes" id="UP001060085"/>
    </source>
</evidence>
<gene>
    <name evidence="1" type="ORF">M9H77_31850</name>
</gene>
<protein>
    <submittedName>
        <fullName evidence="1">Uncharacterized protein</fullName>
    </submittedName>
</protein>
<comment type="caution">
    <text evidence="1">The sequence shown here is derived from an EMBL/GenBank/DDBJ whole genome shotgun (WGS) entry which is preliminary data.</text>
</comment>
<organism evidence="1 2">
    <name type="scientific">Catharanthus roseus</name>
    <name type="common">Madagascar periwinkle</name>
    <name type="synonym">Vinca rosea</name>
    <dbReference type="NCBI Taxonomy" id="4058"/>
    <lineage>
        <taxon>Eukaryota</taxon>
        <taxon>Viridiplantae</taxon>
        <taxon>Streptophyta</taxon>
        <taxon>Embryophyta</taxon>
        <taxon>Tracheophyta</taxon>
        <taxon>Spermatophyta</taxon>
        <taxon>Magnoliopsida</taxon>
        <taxon>eudicotyledons</taxon>
        <taxon>Gunneridae</taxon>
        <taxon>Pentapetalae</taxon>
        <taxon>asterids</taxon>
        <taxon>lamiids</taxon>
        <taxon>Gentianales</taxon>
        <taxon>Apocynaceae</taxon>
        <taxon>Rauvolfioideae</taxon>
        <taxon>Vinceae</taxon>
        <taxon>Catharanthinae</taxon>
        <taxon>Catharanthus</taxon>
    </lineage>
</organism>
<reference evidence="2" key="1">
    <citation type="journal article" date="2023" name="Nat. Plants">
        <title>Single-cell RNA sequencing provides a high-resolution roadmap for understanding the multicellular compartmentation of specialized metabolism.</title>
        <authorList>
            <person name="Sun S."/>
            <person name="Shen X."/>
            <person name="Li Y."/>
            <person name="Li Y."/>
            <person name="Wang S."/>
            <person name="Li R."/>
            <person name="Zhang H."/>
            <person name="Shen G."/>
            <person name="Guo B."/>
            <person name="Wei J."/>
            <person name="Xu J."/>
            <person name="St-Pierre B."/>
            <person name="Chen S."/>
            <person name="Sun C."/>
        </authorList>
    </citation>
    <scope>NUCLEOTIDE SEQUENCE [LARGE SCALE GENOMIC DNA]</scope>
</reference>
<sequence length="200" mass="23093">MTIDQCVVKHILVDTGSFINSFFTNNFNQMGISWNHVLPYAALLVGFFGQTTNNKAEYEALFAALRMTKTLKLIHILVRSDSQEKEDNIKKYLLCVQHIIPEFSTVQFEKAATKWDAHYKGKWPDIITLKSDIPKLKEGDLVLRKNEISQVDPNRKLDLIWEGPYQVIKVNGHGSYRLQDSEGKILAKTWNDVSFRKFFP</sequence>
<proteinExistence type="predicted"/>
<dbReference type="Proteomes" id="UP001060085">
    <property type="component" value="Linkage Group LG07"/>
</dbReference>
<dbReference type="EMBL" id="CM044707">
    <property type="protein sequence ID" value="KAI5654663.1"/>
    <property type="molecule type" value="Genomic_DNA"/>
</dbReference>
<evidence type="ECO:0000313" key="1">
    <source>
        <dbReference type="EMBL" id="KAI5654663.1"/>
    </source>
</evidence>